<comment type="caution">
    <text evidence="5">The sequence shown here is derived from an EMBL/GenBank/DDBJ whole genome shotgun (WGS) entry which is preliminary data.</text>
</comment>
<dbReference type="EMBL" id="JABBVZ010000076">
    <property type="protein sequence ID" value="NMP23980.1"/>
    <property type="molecule type" value="Genomic_DNA"/>
</dbReference>
<feature type="domain" description="FAD/NAD(P)-binding" evidence="4">
    <location>
        <begin position="5"/>
        <end position="284"/>
    </location>
</feature>
<dbReference type="GO" id="GO:0016174">
    <property type="term" value="F:NAD(P)H oxidase H2O2-forming activity"/>
    <property type="evidence" value="ECO:0007669"/>
    <property type="project" value="TreeGrafter"/>
</dbReference>
<dbReference type="GO" id="GO:0005737">
    <property type="term" value="C:cytoplasm"/>
    <property type="evidence" value="ECO:0007669"/>
    <property type="project" value="TreeGrafter"/>
</dbReference>
<dbReference type="SUPFAM" id="SSF51905">
    <property type="entry name" value="FAD/NAD(P)-binding domain"/>
    <property type="match status" value="2"/>
</dbReference>
<keyword evidence="2" id="KW-0274">FAD</keyword>
<dbReference type="GO" id="GO:0033108">
    <property type="term" value="P:mitochondrial respiratory chain complex assembly"/>
    <property type="evidence" value="ECO:0007669"/>
    <property type="project" value="TreeGrafter"/>
</dbReference>
<dbReference type="InterPro" id="IPR016156">
    <property type="entry name" value="FAD/NAD-linked_Rdtase_dimer_sf"/>
</dbReference>
<dbReference type="InterPro" id="IPR050446">
    <property type="entry name" value="FAD-oxidoreductase/Apoptosis"/>
</dbReference>
<dbReference type="InterPro" id="IPR023753">
    <property type="entry name" value="FAD/NAD-binding_dom"/>
</dbReference>
<accession>A0A7Y0L683</accession>
<dbReference type="PRINTS" id="PR00469">
    <property type="entry name" value="PNDRDTASEII"/>
</dbReference>
<keyword evidence="1" id="KW-0285">Flavoprotein</keyword>
<evidence type="ECO:0000259" key="4">
    <source>
        <dbReference type="Pfam" id="PF07992"/>
    </source>
</evidence>
<dbReference type="GO" id="GO:0071949">
    <property type="term" value="F:FAD binding"/>
    <property type="evidence" value="ECO:0007669"/>
    <property type="project" value="TreeGrafter"/>
</dbReference>
<dbReference type="InterPro" id="IPR036188">
    <property type="entry name" value="FAD/NAD-bd_sf"/>
</dbReference>
<evidence type="ECO:0000256" key="1">
    <source>
        <dbReference type="ARBA" id="ARBA00022630"/>
    </source>
</evidence>
<sequence>MRRYPYVIVGAGMAGMSAIRGIREVDPEGEILVVGDEPFLPYARPPLSKGLWRGAKLETLWESDLLSIGHLHYQLGSPVIDVDSDSRVIRTSSGFSAGYEKLLLTVGGRARQLPGSGEDIYYPGRLSEHLRLARRLDQGPSRVIVVGGGFIGSEMAAALSERGHQVVWIIHEHQPFGRIFPETLRKRLLSAYRDHGVEVITGTQVRTIESQSTPTVVTAAGCRIAGDVIVVGVGWVLNSALPQTTGLLMSGIPGISVDVYGQTQQRGIYAAGDIARVEGEFAPMMHEDRALVQGRLVGRNMAGARDAYATRPFFYSDIYSWGYEAVGHLDVRYEMVEDWTSLAEEGVVYFLDQKRLVGILNWNVWGQVPTARALLDAGRTWNAEDLRGQISNAGN</sequence>
<keyword evidence="6" id="KW-1185">Reference proteome</keyword>
<protein>
    <submittedName>
        <fullName evidence="5">NAD(P)/FAD-dependent oxidoreductase</fullName>
    </submittedName>
</protein>
<evidence type="ECO:0000313" key="6">
    <source>
        <dbReference type="Proteomes" id="UP000533476"/>
    </source>
</evidence>
<evidence type="ECO:0000256" key="3">
    <source>
        <dbReference type="ARBA" id="ARBA00023002"/>
    </source>
</evidence>
<organism evidence="5 6">
    <name type="scientific">Sulfobacillus harzensis</name>
    <dbReference type="NCBI Taxonomy" id="2729629"/>
    <lineage>
        <taxon>Bacteria</taxon>
        <taxon>Bacillati</taxon>
        <taxon>Bacillota</taxon>
        <taxon>Clostridia</taxon>
        <taxon>Eubacteriales</taxon>
        <taxon>Clostridiales Family XVII. Incertae Sedis</taxon>
        <taxon>Sulfobacillus</taxon>
    </lineage>
</organism>
<dbReference type="RefSeq" id="WP_169101694.1">
    <property type="nucleotide sequence ID" value="NZ_JABBVZ010000076.1"/>
</dbReference>
<proteinExistence type="predicted"/>
<dbReference type="SUPFAM" id="SSF55424">
    <property type="entry name" value="FAD/NAD-linked reductases, dimerisation (C-terminal) domain"/>
    <property type="match status" value="1"/>
</dbReference>
<evidence type="ECO:0000313" key="5">
    <source>
        <dbReference type="EMBL" id="NMP23980.1"/>
    </source>
</evidence>
<keyword evidence="3" id="KW-0560">Oxidoreductase</keyword>
<evidence type="ECO:0000256" key="2">
    <source>
        <dbReference type="ARBA" id="ARBA00022827"/>
    </source>
</evidence>
<dbReference type="GO" id="GO:0012501">
    <property type="term" value="P:programmed cell death"/>
    <property type="evidence" value="ECO:0007669"/>
    <property type="project" value="TreeGrafter"/>
</dbReference>
<name>A0A7Y0L683_9FIRM</name>
<gene>
    <name evidence="5" type="ORF">HIJ39_16730</name>
</gene>
<dbReference type="PANTHER" id="PTHR43557:SF4">
    <property type="entry name" value="APOPTOSIS-INDUCING FACTOR 1, MITOCHONDRIAL"/>
    <property type="match status" value="1"/>
</dbReference>
<dbReference type="PRINTS" id="PR00368">
    <property type="entry name" value="FADPNR"/>
</dbReference>
<dbReference type="PANTHER" id="PTHR43557">
    <property type="entry name" value="APOPTOSIS-INDUCING FACTOR 1"/>
    <property type="match status" value="1"/>
</dbReference>
<dbReference type="AlphaFoldDB" id="A0A7Y0L683"/>
<reference evidence="5 6" key="1">
    <citation type="submission" date="2020-04" db="EMBL/GenBank/DDBJ databases">
        <authorList>
            <person name="Zhang R."/>
            <person name="Schippers A."/>
        </authorList>
    </citation>
    <scope>NUCLEOTIDE SEQUENCE [LARGE SCALE GENOMIC DNA]</scope>
    <source>
        <strain evidence="5 6">DSM 109850</strain>
    </source>
</reference>
<dbReference type="Gene3D" id="3.30.390.30">
    <property type="match status" value="1"/>
</dbReference>
<dbReference type="Proteomes" id="UP000533476">
    <property type="component" value="Unassembled WGS sequence"/>
</dbReference>
<dbReference type="Gene3D" id="3.50.50.60">
    <property type="entry name" value="FAD/NAD(P)-binding domain"/>
    <property type="match status" value="2"/>
</dbReference>
<dbReference type="Pfam" id="PF07992">
    <property type="entry name" value="Pyr_redox_2"/>
    <property type="match status" value="1"/>
</dbReference>